<gene>
    <name evidence="3" type="ORF">GTP27_20495</name>
</gene>
<evidence type="ECO:0000313" key="3">
    <source>
        <dbReference type="EMBL" id="MYM41691.1"/>
    </source>
</evidence>
<keyword evidence="4" id="KW-1185">Reference proteome</keyword>
<comment type="caution">
    <text evidence="3">The sequence shown here is derived from an EMBL/GenBank/DDBJ whole genome shotgun (WGS) entry which is preliminary data.</text>
</comment>
<accession>A0ABW9VQ50</accession>
<keyword evidence="2" id="KW-0472">Membrane</keyword>
<feature type="region of interest" description="Disordered" evidence="1">
    <location>
        <begin position="157"/>
        <end position="229"/>
    </location>
</feature>
<sequence length="229" mass="24713">MPAMTQRRQHGFTYLSLMILLAIIGLVTASSIKLGSVLQRSRAEQELLEIGAAFSDALQSYAEATPAGQATMPPSLKELLRDPRFPTLKRHLRKIFVDPVTGRAEWGIVYAGEHTGVLAVYSLSTARPVKISNFPQRFASFAGVSRISDWKFTAGQMSASPAPAGETNSPPVAPAVAPSPQSSEEKPESAAPAPEVIGRARENEESPAQDEPPVPVAERNFTPFKQDFS</sequence>
<proteinExistence type="predicted"/>
<keyword evidence="2" id="KW-1133">Transmembrane helix</keyword>
<reference evidence="3 4" key="1">
    <citation type="submission" date="2019-12" db="EMBL/GenBank/DDBJ databases">
        <title>Novel species isolated from a subtropical stream in China.</title>
        <authorList>
            <person name="Lu H."/>
        </authorList>
    </citation>
    <scope>NUCLEOTIDE SEQUENCE [LARGE SCALE GENOMIC DNA]</scope>
    <source>
        <strain evidence="3 4">CY13W</strain>
    </source>
</reference>
<evidence type="ECO:0000256" key="1">
    <source>
        <dbReference type="SAM" id="MobiDB-lite"/>
    </source>
</evidence>
<evidence type="ECO:0000313" key="4">
    <source>
        <dbReference type="Proteomes" id="UP000478090"/>
    </source>
</evidence>
<evidence type="ECO:0000256" key="2">
    <source>
        <dbReference type="SAM" id="Phobius"/>
    </source>
</evidence>
<feature type="transmembrane region" description="Helical" evidence="2">
    <location>
        <begin position="12"/>
        <end position="32"/>
    </location>
</feature>
<name>A0ABW9VQ50_9BURK</name>
<organism evidence="3 4">
    <name type="scientific">Duganella qianjiadongensis</name>
    <dbReference type="NCBI Taxonomy" id="2692176"/>
    <lineage>
        <taxon>Bacteria</taxon>
        <taxon>Pseudomonadati</taxon>
        <taxon>Pseudomonadota</taxon>
        <taxon>Betaproteobacteria</taxon>
        <taxon>Burkholderiales</taxon>
        <taxon>Oxalobacteraceae</taxon>
        <taxon>Telluria group</taxon>
        <taxon>Duganella</taxon>
    </lineage>
</organism>
<keyword evidence="2" id="KW-0812">Transmembrane</keyword>
<dbReference type="Proteomes" id="UP000478090">
    <property type="component" value="Unassembled WGS sequence"/>
</dbReference>
<protein>
    <submittedName>
        <fullName evidence="3">Type II secretion system protein</fullName>
    </submittedName>
</protein>
<dbReference type="EMBL" id="WWCM01000020">
    <property type="protein sequence ID" value="MYM41691.1"/>
    <property type="molecule type" value="Genomic_DNA"/>
</dbReference>